<protein>
    <submittedName>
        <fullName evidence="1">Uncharacterized protein</fullName>
    </submittedName>
</protein>
<reference evidence="1 2" key="1">
    <citation type="journal article" date="2023" name="Life. Sci Alliance">
        <title>Evolutionary insights into 3D genome organization and epigenetic landscape of Vigna mungo.</title>
        <authorList>
            <person name="Junaid A."/>
            <person name="Singh B."/>
            <person name="Bhatia S."/>
        </authorList>
    </citation>
    <scope>NUCLEOTIDE SEQUENCE [LARGE SCALE GENOMIC DNA]</scope>
    <source>
        <strain evidence="1">Urdbean</strain>
    </source>
</reference>
<organism evidence="1 2">
    <name type="scientific">Vigna mungo</name>
    <name type="common">Black gram</name>
    <name type="synonym">Phaseolus mungo</name>
    <dbReference type="NCBI Taxonomy" id="3915"/>
    <lineage>
        <taxon>Eukaryota</taxon>
        <taxon>Viridiplantae</taxon>
        <taxon>Streptophyta</taxon>
        <taxon>Embryophyta</taxon>
        <taxon>Tracheophyta</taxon>
        <taxon>Spermatophyta</taxon>
        <taxon>Magnoliopsida</taxon>
        <taxon>eudicotyledons</taxon>
        <taxon>Gunneridae</taxon>
        <taxon>Pentapetalae</taxon>
        <taxon>rosids</taxon>
        <taxon>fabids</taxon>
        <taxon>Fabales</taxon>
        <taxon>Fabaceae</taxon>
        <taxon>Papilionoideae</taxon>
        <taxon>50 kb inversion clade</taxon>
        <taxon>NPAAA clade</taxon>
        <taxon>indigoferoid/millettioid clade</taxon>
        <taxon>Phaseoleae</taxon>
        <taxon>Vigna</taxon>
    </lineage>
</organism>
<accession>A0AAQ3NY49</accession>
<keyword evidence="2" id="KW-1185">Reference proteome</keyword>
<evidence type="ECO:0000313" key="1">
    <source>
        <dbReference type="EMBL" id="WVZ16493.1"/>
    </source>
</evidence>
<dbReference type="AlphaFoldDB" id="A0AAQ3NY49"/>
<gene>
    <name evidence="1" type="ORF">V8G54_009475</name>
</gene>
<dbReference type="Proteomes" id="UP001374535">
    <property type="component" value="Chromosome 3"/>
</dbReference>
<proteinExistence type="predicted"/>
<dbReference type="EMBL" id="CP144698">
    <property type="protein sequence ID" value="WVZ16493.1"/>
    <property type="molecule type" value="Genomic_DNA"/>
</dbReference>
<sequence>MLSPLRIHCRIRFQPLKSLPITEDNLHICYLCIDAPTTVGMDSGDCPKILTVLTKSTEIKGVQKPNPNLQLFNNATSNEVKKHILLLFPRGIILSTIPCFKQGDSLVV</sequence>
<evidence type="ECO:0000313" key="2">
    <source>
        <dbReference type="Proteomes" id="UP001374535"/>
    </source>
</evidence>
<name>A0AAQ3NY49_VIGMU</name>